<gene>
    <name evidence="1" type="ORF">VNO77_27806</name>
</gene>
<evidence type="ECO:0000313" key="2">
    <source>
        <dbReference type="Proteomes" id="UP001367508"/>
    </source>
</evidence>
<evidence type="ECO:0000313" key="1">
    <source>
        <dbReference type="EMBL" id="KAK7324274.1"/>
    </source>
</evidence>
<name>A0AAN9Q7D9_CANGL</name>
<sequence length="141" mass="15832">MKTETPRLHGGTQLTSAGIDDPAQEKFHINFGSALVEFEQPQIGLLRQRTALNMTKDSHMAVTIQNQVSISRIPIKLKSQEVQNPHKGVYYHDRFLDFTGMKLKEGNNLSKDKAEIEVRVISGCLPNPETVLEVYPNSSEI</sequence>
<dbReference type="Proteomes" id="UP001367508">
    <property type="component" value="Unassembled WGS sequence"/>
</dbReference>
<keyword evidence="2" id="KW-1185">Reference proteome</keyword>
<reference evidence="1 2" key="1">
    <citation type="submission" date="2024-01" db="EMBL/GenBank/DDBJ databases">
        <title>The genomes of 5 underutilized Papilionoideae crops provide insights into root nodulation and disease resistanc.</title>
        <authorList>
            <person name="Jiang F."/>
        </authorList>
    </citation>
    <scope>NUCLEOTIDE SEQUENCE [LARGE SCALE GENOMIC DNA]</scope>
    <source>
        <strain evidence="1">LVBAO_FW01</strain>
        <tissue evidence="1">Leaves</tissue>
    </source>
</reference>
<organism evidence="1 2">
    <name type="scientific">Canavalia gladiata</name>
    <name type="common">Sword bean</name>
    <name type="synonym">Dolichos gladiatus</name>
    <dbReference type="NCBI Taxonomy" id="3824"/>
    <lineage>
        <taxon>Eukaryota</taxon>
        <taxon>Viridiplantae</taxon>
        <taxon>Streptophyta</taxon>
        <taxon>Embryophyta</taxon>
        <taxon>Tracheophyta</taxon>
        <taxon>Spermatophyta</taxon>
        <taxon>Magnoliopsida</taxon>
        <taxon>eudicotyledons</taxon>
        <taxon>Gunneridae</taxon>
        <taxon>Pentapetalae</taxon>
        <taxon>rosids</taxon>
        <taxon>fabids</taxon>
        <taxon>Fabales</taxon>
        <taxon>Fabaceae</taxon>
        <taxon>Papilionoideae</taxon>
        <taxon>50 kb inversion clade</taxon>
        <taxon>NPAAA clade</taxon>
        <taxon>indigoferoid/millettioid clade</taxon>
        <taxon>Phaseoleae</taxon>
        <taxon>Canavalia</taxon>
    </lineage>
</organism>
<accession>A0AAN9Q7D9</accession>
<dbReference type="AlphaFoldDB" id="A0AAN9Q7D9"/>
<protein>
    <submittedName>
        <fullName evidence="1">Uncharacterized protein</fullName>
    </submittedName>
</protein>
<proteinExistence type="predicted"/>
<comment type="caution">
    <text evidence="1">The sequence shown here is derived from an EMBL/GenBank/DDBJ whole genome shotgun (WGS) entry which is preliminary data.</text>
</comment>
<dbReference type="EMBL" id="JAYMYQ010000006">
    <property type="protein sequence ID" value="KAK7324274.1"/>
    <property type="molecule type" value="Genomic_DNA"/>
</dbReference>